<dbReference type="GO" id="GO:0016853">
    <property type="term" value="F:isomerase activity"/>
    <property type="evidence" value="ECO:0007669"/>
    <property type="project" value="UniProtKB-ARBA"/>
</dbReference>
<dbReference type="Pfam" id="PF10370">
    <property type="entry name" value="Rv2993c-like_N"/>
    <property type="match status" value="1"/>
</dbReference>
<dbReference type="Pfam" id="PF01557">
    <property type="entry name" value="FAA_hydrolase"/>
    <property type="match status" value="1"/>
</dbReference>
<dbReference type="OrthoDB" id="9805307at2"/>
<feature type="domain" description="Fumarylacetoacetase-like C-terminal" evidence="3">
    <location>
        <begin position="55"/>
        <end position="250"/>
    </location>
</feature>
<evidence type="ECO:0000256" key="1">
    <source>
        <dbReference type="ARBA" id="ARBA00010211"/>
    </source>
</evidence>
<keyword evidence="6" id="KW-1185">Reference proteome</keyword>
<name>A0A4R1Q0A9_9FIRM</name>
<dbReference type="RefSeq" id="WP_132077691.1">
    <property type="nucleotide sequence ID" value="NZ_SLUI01000004.1"/>
</dbReference>
<comment type="similarity">
    <text evidence="1">Belongs to the FAH family.</text>
</comment>
<evidence type="ECO:0000259" key="4">
    <source>
        <dbReference type="Pfam" id="PF10370"/>
    </source>
</evidence>
<protein>
    <submittedName>
        <fullName evidence="5">2-keto-4-pentenoate hydratase/2-oxohepta-3-ene-1,7-dioic acid hydratase in catechol pathway</fullName>
    </submittedName>
</protein>
<dbReference type="PANTHER" id="PTHR42796">
    <property type="entry name" value="FUMARYLACETOACETATE HYDROLASE DOMAIN-CONTAINING PROTEIN 2A-RELATED"/>
    <property type="match status" value="1"/>
</dbReference>
<sequence>MKIARFHYQDRELYGAVEEQQVKIIEGNIYGSYRVTEEVLPLADVRLLAPVKPSKVIGVGLNYQSVAKDKGVEFPAEPILFLKPPSGIIGPGDSVIIPELVKKPVFEVELAVVIGKTAKNVTEETALDYCLGYTLANDITAKDHMIKGQPWAKGKSFDTFTPVGPYIVTGIDPENTEITLLLNGDQKQHSSTQDMIFGVRKVIAFISQVMTLEAGDLIITGTPLGGGDFAAGDVFTLASPAIGTITNPVR</sequence>
<dbReference type="InterPro" id="IPR051121">
    <property type="entry name" value="FAH"/>
</dbReference>
<dbReference type="InterPro" id="IPR018833">
    <property type="entry name" value="Rv2993c-like_N"/>
</dbReference>
<feature type="domain" description="Rv2993c-like N-terminal" evidence="4">
    <location>
        <begin position="1"/>
        <end position="50"/>
    </location>
</feature>
<dbReference type="FunFam" id="3.90.850.10:FF:000002">
    <property type="entry name" value="2-hydroxyhepta-2,4-diene-1,7-dioate isomerase"/>
    <property type="match status" value="1"/>
</dbReference>
<dbReference type="EMBL" id="SLUI01000004">
    <property type="protein sequence ID" value="TCL38152.1"/>
    <property type="molecule type" value="Genomic_DNA"/>
</dbReference>
<evidence type="ECO:0000259" key="3">
    <source>
        <dbReference type="Pfam" id="PF01557"/>
    </source>
</evidence>
<dbReference type="GO" id="GO:0019752">
    <property type="term" value="P:carboxylic acid metabolic process"/>
    <property type="evidence" value="ECO:0007669"/>
    <property type="project" value="UniProtKB-ARBA"/>
</dbReference>
<dbReference type="InterPro" id="IPR011234">
    <property type="entry name" value="Fumarylacetoacetase-like_C"/>
</dbReference>
<dbReference type="InterPro" id="IPR036663">
    <property type="entry name" value="Fumarylacetoacetase_C_sf"/>
</dbReference>
<keyword evidence="2" id="KW-0479">Metal-binding</keyword>
<gene>
    <name evidence="5" type="ORF">EV210_104119</name>
</gene>
<proteinExistence type="inferred from homology"/>
<dbReference type="PANTHER" id="PTHR42796:SF4">
    <property type="entry name" value="FUMARYLACETOACETATE HYDROLASE DOMAIN-CONTAINING PROTEIN 2A"/>
    <property type="match status" value="1"/>
</dbReference>
<accession>A0A4R1Q0A9</accession>
<dbReference type="SUPFAM" id="SSF56529">
    <property type="entry name" value="FAH"/>
    <property type="match status" value="1"/>
</dbReference>
<dbReference type="AlphaFoldDB" id="A0A4R1Q0A9"/>
<dbReference type="Proteomes" id="UP000295063">
    <property type="component" value="Unassembled WGS sequence"/>
</dbReference>
<organism evidence="5 6">
    <name type="scientific">Anaerospora hongkongensis</name>
    <dbReference type="NCBI Taxonomy" id="244830"/>
    <lineage>
        <taxon>Bacteria</taxon>
        <taxon>Bacillati</taxon>
        <taxon>Bacillota</taxon>
        <taxon>Negativicutes</taxon>
        <taxon>Selenomonadales</taxon>
        <taxon>Sporomusaceae</taxon>
        <taxon>Anaerospora</taxon>
    </lineage>
</organism>
<reference evidence="5 6" key="1">
    <citation type="submission" date="2019-03" db="EMBL/GenBank/DDBJ databases">
        <title>Genomic Encyclopedia of Type Strains, Phase IV (KMG-IV): sequencing the most valuable type-strain genomes for metagenomic binning, comparative biology and taxonomic classification.</title>
        <authorList>
            <person name="Goeker M."/>
        </authorList>
    </citation>
    <scope>NUCLEOTIDE SEQUENCE [LARGE SCALE GENOMIC DNA]</scope>
    <source>
        <strain evidence="5 6">DSM 15969</strain>
    </source>
</reference>
<dbReference type="GO" id="GO:0046872">
    <property type="term" value="F:metal ion binding"/>
    <property type="evidence" value="ECO:0007669"/>
    <property type="project" value="UniProtKB-KW"/>
</dbReference>
<dbReference type="Gene3D" id="3.90.850.10">
    <property type="entry name" value="Fumarylacetoacetase-like, C-terminal domain"/>
    <property type="match status" value="1"/>
</dbReference>
<evidence type="ECO:0000313" key="6">
    <source>
        <dbReference type="Proteomes" id="UP000295063"/>
    </source>
</evidence>
<evidence type="ECO:0000256" key="2">
    <source>
        <dbReference type="ARBA" id="ARBA00022723"/>
    </source>
</evidence>
<comment type="caution">
    <text evidence="5">The sequence shown here is derived from an EMBL/GenBank/DDBJ whole genome shotgun (WGS) entry which is preliminary data.</text>
</comment>
<dbReference type="Gene3D" id="2.30.30.370">
    <property type="entry name" value="FAH"/>
    <property type="match status" value="1"/>
</dbReference>
<evidence type="ECO:0000313" key="5">
    <source>
        <dbReference type="EMBL" id="TCL38152.1"/>
    </source>
</evidence>